<dbReference type="Proteomes" id="UP000321337">
    <property type="component" value="Unassembled WGS sequence"/>
</dbReference>
<dbReference type="InterPro" id="IPR050595">
    <property type="entry name" value="Bact_response_regulator"/>
</dbReference>
<feature type="modified residue" description="4-aspartylphosphate" evidence="2">
    <location>
        <position position="53"/>
    </location>
</feature>
<dbReference type="SUPFAM" id="SSF52172">
    <property type="entry name" value="CheY-like"/>
    <property type="match status" value="1"/>
</dbReference>
<evidence type="ECO:0000256" key="1">
    <source>
        <dbReference type="ARBA" id="ARBA00022553"/>
    </source>
</evidence>
<keyword evidence="6" id="KW-1185">Reference proteome</keyword>
<proteinExistence type="predicted"/>
<evidence type="ECO:0000259" key="4">
    <source>
        <dbReference type="PROSITE" id="PS50110"/>
    </source>
</evidence>
<dbReference type="GO" id="GO:0000160">
    <property type="term" value="P:phosphorelay signal transduction system"/>
    <property type="evidence" value="ECO:0007669"/>
    <property type="project" value="InterPro"/>
</dbReference>
<dbReference type="Gene3D" id="3.40.50.2300">
    <property type="match status" value="1"/>
</dbReference>
<accession>A0A512L9Y7</accession>
<sequence length="280" mass="31329">MDRTLLLVDDEENIVSALVRLLRRDGYRILKANSGKEGLELLAHNKVGVIVSDQRMPEMTGAEFLSKVKALYPDTVRIMLSGYTELDSVSDAINRGAIYKFLTKPWEDDLLRANVEESFRLHEMKMENIRLTHQLTEANEALSRFNRELEQQVEKKTSEVVRNLKILRISQEVLDFLPVAVVGIGDDGVIAIANQMAHQLFGGGGERALLGEVASEVMPAALLTGVSSSQCRQNEGRKPCHLEDGRDVNYWCYSMGVFSQSKGVVLVIDHDPQSKQLLAF</sequence>
<dbReference type="SUPFAM" id="SSF55785">
    <property type="entry name" value="PYP-like sensor domain (PAS domain)"/>
    <property type="match status" value="1"/>
</dbReference>
<dbReference type="OrthoDB" id="9774747at2"/>
<dbReference type="EMBL" id="BKAD01000027">
    <property type="protein sequence ID" value="GEP31293.1"/>
    <property type="molecule type" value="Genomic_DNA"/>
</dbReference>
<keyword evidence="3" id="KW-0175">Coiled coil</keyword>
<feature type="coiled-coil region" evidence="3">
    <location>
        <begin position="121"/>
        <end position="159"/>
    </location>
</feature>
<evidence type="ECO:0000313" key="5">
    <source>
        <dbReference type="EMBL" id="GEP31293.1"/>
    </source>
</evidence>
<organism evidence="5 6">
    <name type="scientific">Sulfuriferula plumbiphila</name>
    <dbReference type="NCBI Taxonomy" id="171865"/>
    <lineage>
        <taxon>Bacteria</taxon>
        <taxon>Pseudomonadati</taxon>
        <taxon>Pseudomonadota</taxon>
        <taxon>Betaproteobacteria</taxon>
        <taxon>Nitrosomonadales</taxon>
        <taxon>Sulfuricellaceae</taxon>
        <taxon>Sulfuriferula</taxon>
    </lineage>
</organism>
<name>A0A512L9Y7_9PROT</name>
<dbReference type="InterPro" id="IPR035965">
    <property type="entry name" value="PAS-like_dom_sf"/>
</dbReference>
<dbReference type="PANTHER" id="PTHR44591">
    <property type="entry name" value="STRESS RESPONSE REGULATOR PROTEIN 1"/>
    <property type="match status" value="1"/>
</dbReference>
<dbReference type="InterPro" id="IPR011006">
    <property type="entry name" value="CheY-like_superfamily"/>
</dbReference>
<dbReference type="PANTHER" id="PTHR44591:SF19">
    <property type="entry name" value="TWO-COMPONENT RESPONSE REGULATOR-RELATED"/>
    <property type="match status" value="1"/>
</dbReference>
<protein>
    <recommendedName>
        <fullName evidence="4">Response regulatory domain-containing protein</fullName>
    </recommendedName>
</protein>
<dbReference type="InterPro" id="IPR001789">
    <property type="entry name" value="Sig_transdc_resp-reg_receiver"/>
</dbReference>
<dbReference type="AlphaFoldDB" id="A0A512L9Y7"/>
<dbReference type="SMART" id="SM00448">
    <property type="entry name" value="REC"/>
    <property type="match status" value="1"/>
</dbReference>
<comment type="caution">
    <text evidence="5">The sequence shown here is derived from an EMBL/GenBank/DDBJ whole genome shotgun (WGS) entry which is preliminary data.</text>
</comment>
<dbReference type="Pfam" id="PF00072">
    <property type="entry name" value="Response_reg"/>
    <property type="match status" value="1"/>
</dbReference>
<keyword evidence="1 2" id="KW-0597">Phosphoprotein</keyword>
<evidence type="ECO:0000256" key="3">
    <source>
        <dbReference type="SAM" id="Coils"/>
    </source>
</evidence>
<reference evidence="5 6" key="1">
    <citation type="submission" date="2019-07" db="EMBL/GenBank/DDBJ databases">
        <title>Whole genome shotgun sequence of Thiobacillus plumbophilus NBRC 107929.</title>
        <authorList>
            <person name="Hosoyama A."/>
            <person name="Uohara A."/>
            <person name="Ohji S."/>
            <person name="Ichikawa N."/>
        </authorList>
    </citation>
    <scope>NUCLEOTIDE SEQUENCE [LARGE SCALE GENOMIC DNA]</scope>
    <source>
        <strain evidence="5 6">NBRC 107929</strain>
    </source>
</reference>
<dbReference type="CDD" id="cd17569">
    <property type="entry name" value="REC_HupR-like"/>
    <property type="match status" value="1"/>
</dbReference>
<dbReference type="PROSITE" id="PS50110">
    <property type="entry name" value="RESPONSE_REGULATORY"/>
    <property type="match status" value="1"/>
</dbReference>
<feature type="domain" description="Response regulatory" evidence="4">
    <location>
        <begin position="4"/>
        <end position="119"/>
    </location>
</feature>
<evidence type="ECO:0000313" key="6">
    <source>
        <dbReference type="Proteomes" id="UP000321337"/>
    </source>
</evidence>
<gene>
    <name evidence="5" type="ORF">TPL01_24310</name>
</gene>
<evidence type="ECO:0000256" key="2">
    <source>
        <dbReference type="PROSITE-ProRule" id="PRU00169"/>
    </source>
</evidence>